<keyword evidence="2" id="KW-1185">Reference proteome</keyword>
<gene>
    <name evidence="1" type="ORF">EV385_3505</name>
</gene>
<dbReference type="EMBL" id="SHKY01000001">
    <property type="protein sequence ID" value="RZU51672.1"/>
    <property type="molecule type" value="Genomic_DNA"/>
</dbReference>
<organism evidence="1 2">
    <name type="scientific">Krasilnikovia cinnamomea</name>
    <dbReference type="NCBI Taxonomy" id="349313"/>
    <lineage>
        <taxon>Bacteria</taxon>
        <taxon>Bacillati</taxon>
        <taxon>Actinomycetota</taxon>
        <taxon>Actinomycetes</taxon>
        <taxon>Micromonosporales</taxon>
        <taxon>Micromonosporaceae</taxon>
        <taxon>Krasilnikovia</taxon>
    </lineage>
</organism>
<dbReference type="OrthoDB" id="3290597at2"/>
<protein>
    <submittedName>
        <fullName evidence="1">Uncharacterized protein</fullName>
    </submittedName>
</protein>
<sequence>MGDVDPPPETYLRVTDPGRFDLLHDAAEVLLDELTERYTVERRETTEPFEGRAGDPQVRIVRLIPRSPVAGPLAVAFTDFPGLAVRLGRWHELALPVCGCDACDEDPKQLVDDLHREIYAHVEGGLWEGVRRRLSGSRWETRLIGPDFSQGRSGQLSGRQARAARREGFAAAVRWAPWNRRAADPTEPPPLY</sequence>
<dbReference type="Proteomes" id="UP000292564">
    <property type="component" value="Unassembled WGS sequence"/>
</dbReference>
<accession>A0A4Q7ZL41</accession>
<dbReference type="AlphaFoldDB" id="A0A4Q7ZL41"/>
<dbReference type="InterPro" id="IPR045773">
    <property type="entry name" value="DUF6226"/>
</dbReference>
<reference evidence="1 2" key="1">
    <citation type="submission" date="2019-02" db="EMBL/GenBank/DDBJ databases">
        <title>Sequencing the genomes of 1000 actinobacteria strains.</title>
        <authorList>
            <person name="Klenk H.-P."/>
        </authorList>
    </citation>
    <scope>NUCLEOTIDE SEQUENCE [LARGE SCALE GENOMIC DNA]</scope>
    <source>
        <strain evidence="1 2">DSM 45162</strain>
    </source>
</reference>
<comment type="caution">
    <text evidence="1">The sequence shown here is derived from an EMBL/GenBank/DDBJ whole genome shotgun (WGS) entry which is preliminary data.</text>
</comment>
<evidence type="ECO:0000313" key="1">
    <source>
        <dbReference type="EMBL" id="RZU51672.1"/>
    </source>
</evidence>
<evidence type="ECO:0000313" key="2">
    <source>
        <dbReference type="Proteomes" id="UP000292564"/>
    </source>
</evidence>
<name>A0A4Q7ZL41_9ACTN</name>
<dbReference type="Pfam" id="PF19736">
    <property type="entry name" value="DUF6226"/>
    <property type="match status" value="1"/>
</dbReference>
<proteinExistence type="predicted"/>